<feature type="compositionally biased region" description="Acidic residues" evidence="1">
    <location>
        <begin position="333"/>
        <end position="342"/>
    </location>
</feature>
<dbReference type="AlphaFoldDB" id="A0A0C3QSF7"/>
<evidence type="ECO:0008006" key="4">
    <source>
        <dbReference type="Google" id="ProtNLM"/>
    </source>
</evidence>
<feature type="compositionally biased region" description="Basic and acidic residues" evidence="1">
    <location>
        <begin position="297"/>
        <end position="306"/>
    </location>
</feature>
<feature type="compositionally biased region" description="Basic and acidic residues" evidence="1">
    <location>
        <begin position="313"/>
        <end position="332"/>
    </location>
</feature>
<dbReference type="PANTHER" id="PTHR42107">
    <property type="entry name" value="YALI0D24453P"/>
    <property type="match status" value="1"/>
</dbReference>
<feature type="region of interest" description="Disordered" evidence="1">
    <location>
        <begin position="453"/>
        <end position="473"/>
    </location>
</feature>
<protein>
    <recommendedName>
        <fullName evidence="4">WHIM1 domain-containing protein</fullName>
    </recommendedName>
</protein>
<evidence type="ECO:0000256" key="1">
    <source>
        <dbReference type="SAM" id="MobiDB-lite"/>
    </source>
</evidence>
<feature type="compositionally biased region" description="Basic and acidic residues" evidence="1">
    <location>
        <begin position="381"/>
        <end position="394"/>
    </location>
</feature>
<feature type="compositionally biased region" description="Polar residues" evidence="1">
    <location>
        <begin position="455"/>
        <end position="464"/>
    </location>
</feature>
<dbReference type="Proteomes" id="UP000054248">
    <property type="component" value="Unassembled WGS sequence"/>
</dbReference>
<dbReference type="PANTHER" id="PTHR42107:SF1">
    <property type="entry name" value="WHIM1 DOMAIN-CONTAINING PROTEIN"/>
    <property type="match status" value="1"/>
</dbReference>
<accession>A0A0C3QSF7</accession>
<evidence type="ECO:0000313" key="2">
    <source>
        <dbReference type="EMBL" id="KIO31871.1"/>
    </source>
</evidence>
<feature type="compositionally biased region" description="Polar residues" evidence="1">
    <location>
        <begin position="422"/>
        <end position="437"/>
    </location>
</feature>
<feature type="region of interest" description="Disordered" evidence="1">
    <location>
        <begin position="171"/>
        <end position="194"/>
    </location>
</feature>
<reference evidence="2 3" key="1">
    <citation type="submission" date="2014-04" db="EMBL/GenBank/DDBJ databases">
        <authorList>
            <consortium name="DOE Joint Genome Institute"/>
            <person name="Kuo A."/>
            <person name="Girlanda M."/>
            <person name="Perotto S."/>
            <person name="Kohler A."/>
            <person name="Nagy L.G."/>
            <person name="Floudas D."/>
            <person name="Copeland A."/>
            <person name="Barry K.W."/>
            <person name="Cichocki N."/>
            <person name="Veneault-Fourrey C."/>
            <person name="LaButti K."/>
            <person name="Lindquist E.A."/>
            <person name="Lipzen A."/>
            <person name="Lundell T."/>
            <person name="Morin E."/>
            <person name="Murat C."/>
            <person name="Sun H."/>
            <person name="Tunlid A."/>
            <person name="Henrissat B."/>
            <person name="Grigoriev I.V."/>
            <person name="Hibbett D.S."/>
            <person name="Martin F."/>
            <person name="Nordberg H.P."/>
            <person name="Cantor M.N."/>
            <person name="Hua S.X."/>
        </authorList>
    </citation>
    <scope>NUCLEOTIDE SEQUENCE [LARGE SCALE GENOMIC DNA]</scope>
    <source>
        <strain evidence="2 3">MUT 4182</strain>
    </source>
</reference>
<feature type="compositionally biased region" description="Polar residues" evidence="1">
    <location>
        <begin position="540"/>
        <end position="554"/>
    </location>
</feature>
<feature type="region of interest" description="Disordered" evidence="1">
    <location>
        <begin position="488"/>
        <end position="554"/>
    </location>
</feature>
<proteinExistence type="predicted"/>
<name>A0A0C3QSF7_9AGAM</name>
<feature type="compositionally biased region" description="Basic and acidic residues" evidence="1">
    <location>
        <begin position="512"/>
        <end position="522"/>
    </location>
</feature>
<organism evidence="2 3">
    <name type="scientific">Tulasnella calospora MUT 4182</name>
    <dbReference type="NCBI Taxonomy" id="1051891"/>
    <lineage>
        <taxon>Eukaryota</taxon>
        <taxon>Fungi</taxon>
        <taxon>Dikarya</taxon>
        <taxon>Basidiomycota</taxon>
        <taxon>Agaricomycotina</taxon>
        <taxon>Agaricomycetes</taxon>
        <taxon>Cantharellales</taxon>
        <taxon>Tulasnellaceae</taxon>
        <taxon>Tulasnella</taxon>
    </lineage>
</organism>
<feature type="region of interest" description="Disordered" evidence="1">
    <location>
        <begin position="297"/>
        <end position="441"/>
    </location>
</feature>
<dbReference type="EMBL" id="KN822959">
    <property type="protein sequence ID" value="KIO31871.1"/>
    <property type="molecule type" value="Genomic_DNA"/>
</dbReference>
<gene>
    <name evidence="2" type="ORF">M407DRAFT_67364</name>
</gene>
<dbReference type="OrthoDB" id="205403at2759"/>
<dbReference type="HOGENOM" id="CLU_035260_1_0_1"/>
<keyword evidence="3" id="KW-1185">Reference proteome</keyword>
<evidence type="ECO:0000313" key="3">
    <source>
        <dbReference type="Proteomes" id="UP000054248"/>
    </source>
</evidence>
<reference evidence="3" key="2">
    <citation type="submission" date="2015-01" db="EMBL/GenBank/DDBJ databases">
        <title>Evolutionary Origins and Diversification of the Mycorrhizal Mutualists.</title>
        <authorList>
            <consortium name="DOE Joint Genome Institute"/>
            <consortium name="Mycorrhizal Genomics Consortium"/>
            <person name="Kohler A."/>
            <person name="Kuo A."/>
            <person name="Nagy L.G."/>
            <person name="Floudas D."/>
            <person name="Copeland A."/>
            <person name="Barry K.W."/>
            <person name="Cichocki N."/>
            <person name="Veneault-Fourrey C."/>
            <person name="LaButti K."/>
            <person name="Lindquist E.A."/>
            <person name="Lipzen A."/>
            <person name="Lundell T."/>
            <person name="Morin E."/>
            <person name="Murat C."/>
            <person name="Riley R."/>
            <person name="Ohm R."/>
            <person name="Sun H."/>
            <person name="Tunlid A."/>
            <person name="Henrissat B."/>
            <person name="Grigoriev I.V."/>
            <person name="Hibbett D.S."/>
            <person name="Martin F."/>
        </authorList>
    </citation>
    <scope>NUCLEOTIDE SEQUENCE [LARGE SCALE GENOMIC DNA]</scope>
    <source>
        <strain evidence="3">MUT 4182</strain>
    </source>
</reference>
<dbReference type="STRING" id="1051891.A0A0C3QSF7"/>
<sequence>MATATNGVHVAANGAQTANALLEIKTTEPSSPADRWETVFIWGFILKFQSLKGTVEGLETITDLEQAIMHDGYSPVLHAILAHFIENLSPKAATNISGTLYALIQEFCSTNERSVWWSTVHNKNINPFKSDMDFYTMAWGAKILILRQLVEWQLSHNSTTRNWLDRAHGVVRGGHRKRSDDQPRPTLVPPDPEHTREKLEFKPLGQDAARRRYWTVDDSPRIYISGNPWKASCPFHAISTTREEYAAIIQALKDTSPPVRQGKRRSKLEAGHDELVRKLEEQLPQIDAELQKALEEQAKQRAREVQEAQSGARESRTRTKATKPEYVYRPEEEYQLDDDDEEPAPKVNGKKKAKPKPEPKPRPSAASDAPRRSGRATQKRSYAEDEPPVRGERRSSRRQTIASSRAEYDEDSDARPTKRSRMSSVGSSNAETSTSGPAQASAAIAAMSLNGAASTTAAQTTKGNRSGEKVIETVAGKKKSKFWYYVVETPDSPSEGPDSDAPAATENGAEGPKMEVETKQEDAASTTNDIPNGTHDLPTKSENGTVPNGVASTS</sequence>